<evidence type="ECO:0000256" key="1">
    <source>
        <dbReference type="ARBA" id="ARBA00010080"/>
    </source>
</evidence>
<proteinExistence type="inferred from homology"/>
<sequence>MKNGVNLLHFTGELSHGRPAVFQPEVVAKYKYNVGVSLLFASRPNEAFEYLTEASQIMHTSPLVWLRLAECCLCVHKPGNNSDHFDFQNRRKELVIGSVGTCPNKRLILNTNTCHDSAYSTEPQSYAIPAPNLDFALLCLRNAQRLLTNKYSKLKMAVYTTSAYVNLTIGNPVEALRDCMTVTDKNCDSQLYKYLARMYMAEALLMLDRIPDAISVLNPVHFKDFDPSQEYLLSQWCPHNKFCAQTVLQYNLAVALTIRGDVEKAADLLKRVWVARGANEIPIQVISLALYIELVLGK</sequence>
<evidence type="ECO:0000256" key="2">
    <source>
        <dbReference type="RuleBase" id="RU367083"/>
    </source>
</evidence>
<dbReference type="SUPFAM" id="SSF48452">
    <property type="entry name" value="TPR-like"/>
    <property type="match status" value="1"/>
</dbReference>
<dbReference type="GO" id="GO:0006417">
    <property type="term" value="P:regulation of translation"/>
    <property type="evidence" value="ECO:0007669"/>
    <property type="project" value="UniProtKB-KW"/>
</dbReference>
<name>A0ABD0XSK9_9HEMI</name>
<dbReference type="GO" id="GO:0005737">
    <property type="term" value="C:cytoplasm"/>
    <property type="evidence" value="ECO:0007669"/>
    <property type="project" value="UniProtKB-SubCell"/>
</dbReference>
<comment type="caution">
    <text evidence="3">The sequence shown here is derived from an EMBL/GenBank/DDBJ whole genome shotgun (WGS) entry which is preliminary data.</text>
</comment>
<evidence type="ECO:0000313" key="4">
    <source>
        <dbReference type="Proteomes" id="UP001558652"/>
    </source>
</evidence>
<dbReference type="GO" id="GO:0031047">
    <property type="term" value="P:regulatory ncRNA-mediated gene silencing"/>
    <property type="evidence" value="ECO:0007669"/>
    <property type="project" value="UniProtKB-UniRule"/>
</dbReference>
<dbReference type="Gene3D" id="1.25.40.10">
    <property type="entry name" value="Tetratricopeptide repeat domain"/>
    <property type="match status" value="1"/>
</dbReference>
<dbReference type="PANTHER" id="PTHR12979">
    <property type="entry name" value="CCR4-NOT TRANSCRIPTION COMPLEX SUBUNIT 10"/>
    <property type="match status" value="1"/>
</dbReference>
<dbReference type="InterPro" id="IPR039740">
    <property type="entry name" value="CNOT10"/>
</dbReference>
<keyword evidence="2" id="KW-0810">Translation regulation</keyword>
<keyword evidence="4" id="KW-1185">Reference proteome</keyword>
<protein>
    <recommendedName>
        <fullName evidence="2">CCR4-NOT transcription complex subunit 10</fullName>
    </recommendedName>
</protein>
<dbReference type="Proteomes" id="UP001558652">
    <property type="component" value="Unassembled WGS sequence"/>
</dbReference>
<comment type="similarity">
    <text evidence="1 2">Belongs to the CNOT10 family.</text>
</comment>
<reference evidence="3 4" key="1">
    <citation type="submission" date="2024-07" db="EMBL/GenBank/DDBJ databases">
        <title>Chromosome-level genome assembly of the water stick insect Ranatra chinensis (Heteroptera: Nepidae).</title>
        <authorList>
            <person name="Liu X."/>
        </authorList>
    </citation>
    <scope>NUCLEOTIDE SEQUENCE [LARGE SCALE GENOMIC DNA]</scope>
    <source>
        <strain evidence="3">Cailab_2021Rc</strain>
        <tissue evidence="3">Muscle</tissue>
    </source>
</reference>
<dbReference type="GO" id="GO:0005634">
    <property type="term" value="C:nucleus"/>
    <property type="evidence" value="ECO:0007669"/>
    <property type="project" value="UniProtKB-SubCell"/>
</dbReference>
<dbReference type="GO" id="GO:0030014">
    <property type="term" value="C:CCR4-NOT complex"/>
    <property type="evidence" value="ECO:0007669"/>
    <property type="project" value="UniProtKB-UniRule"/>
</dbReference>
<dbReference type="EMBL" id="JBFDAA010000023">
    <property type="protein sequence ID" value="KAL1110154.1"/>
    <property type="molecule type" value="Genomic_DNA"/>
</dbReference>
<comment type="subcellular location">
    <subcellularLocation>
        <location evidence="2">Cytoplasm</location>
    </subcellularLocation>
    <subcellularLocation>
        <location evidence="2">Nucleus</location>
    </subcellularLocation>
</comment>
<keyword evidence="2" id="KW-0539">Nucleus</keyword>
<dbReference type="InterPro" id="IPR011990">
    <property type="entry name" value="TPR-like_helical_dom_sf"/>
</dbReference>
<organism evidence="3 4">
    <name type="scientific">Ranatra chinensis</name>
    <dbReference type="NCBI Taxonomy" id="642074"/>
    <lineage>
        <taxon>Eukaryota</taxon>
        <taxon>Metazoa</taxon>
        <taxon>Ecdysozoa</taxon>
        <taxon>Arthropoda</taxon>
        <taxon>Hexapoda</taxon>
        <taxon>Insecta</taxon>
        <taxon>Pterygota</taxon>
        <taxon>Neoptera</taxon>
        <taxon>Paraneoptera</taxon>
        <taxon>Hemiptera</taxon>
        <taxon>Heteroptera</taxon>
        <taxon>Panheteroptera</taxon>
        <taxon>Nepomorpha</taxon>
        <taxon>Nepidae</taxon>
        <taxon>Ranatrinae</taxon>
        <taxon>Ranatra</taxon>
    </lineage>
</organism>
<comment type="function">
    <text evidence="2">Component of the CCR4-NOT complex which is one of the major cellular mRNA deadenylases and is linked to various cellular processes including bulk mRNA degradation, miRNA-mediated repression, translational repression during translational initiation and general transcription regulation.</text>
</comment>
<dbReference type="PANTHER" id="PTHR12979:SF5">
    <property type="entry name" value="CCR4-NOT TRANSCRIPTION COMPLEX SUBUNIT 10"/>
    <property type="match status" value="1"/>
</dbReference>
<keyword evidence="2" id="KW-0805">Transcription regulation</keyword>
<keyword evidence="2" id="KW-0943">RNA-mediated gene silencing</keyword>
<keyword evidence="2" id="KW-0963">Cytoplasm</keyword>
<gene>
    <name evidence="3" type="ORF">AAG570_008231</name>
</gene>
<evidence type="ECO:0000313" key="3">
    <source>
        <dbReference type="EMBL" id="KAL1110154.1"/>
    </source>
</evidence>
<accession>A0ABD0XSK9</accession>
<dbReference type="AlphaFoldDB" id="A0ABD0XSK9"/>
<keyword evidence="2" id="KW-0804">Transcription</keyword>